<evidence type="ECO:0000256" key="5">
    <source>
        <dbReference type="ARBA" id="ARBA00023128"/>
    </source>
</evidence>
<gene>
    <name evidence="10" type="primary">SMKI14G3120</name>
    <name evidence="10" type="ORF">SMKI_14G3120</name>
</gene>
<name>A0AA35IV84_SACMI</name>
<evidence type="ECO:0000256" key="2">
    <source>
        <dbReference type="ARBA" id="ARBA00010797"/>
    </source>
</evidence>
<dbReference type="GO" id="GO:0005762">
    <property type="term" value="C:mitochondrial large ribosomal subunit"/>
    <property type="evidence" value="ECO:0007669"/>
    <property type="project" value="TreeGrafter"/>
</dbReference>
<dbReference type="PANTHER" id="PTHR15893">
    <property type="entry name" value="RIBOSOMAL PROTEIN L27"/>
    <property type="match status" value="1"/>
</dbReference>
<dbReference type="GO" id="GO:0006412">
    <property type="term" value="P:translation"/>
    <property type="evidence" value="ECO:0007669"/>
    <property type="project" value="InterPro"/>
</dbReference>
<dbReference type="PRINTS" id="PR00063">
    <property type="entry name" value="RIBOSOMALL27"/>
</dbReference>
<keyword evidence="11" id="KW-1185">Reference proteome</keyword>
<dbReference type="GO" id="GO:0003735">
    <property type="term" value="F:structural constituent of ribosome"/>
    <property type="evidence" value="ECO:0007669"/>
    <property type="project" value="InterPro"/>
</dbReference>
<dbReference type="NCBIfam" id="TIGR00062">
    <property type="entry name" value="L27"/>
    <property type="match status" value="1"/>
</dbReference>
<reference evidence="10" key="1">
    <citation type="submission" date="2022-10" db="EMBL/GenBank/DDBJ databases">
        <authorList>
            <person name="Byrne P K."/>
        </authorList>
    </citation>
    <scope>NUCLEOTIDE SEQUENCE</scope>
    <source>
        <strain evidence="10">IFO1815</strain>
    </source>
</reference>
<evidence type="ECO:0000259" key="9">
    <source>
        <dbReference type="Pfam" id="PF18471"/>
    </source>
</evidence>
<comment type="similarity">
    <text evidence="2">Belongs to the bacterial ribosomal protein bL27 family.</text>
</comment>
<keyword evidence="5" id="KW-0496">Mitochondrion</keyword>
<evidence type="ECO:0000313" key="11">
    <source>
        <dbReference type="Proteomes" id="UP001161438"/>
    </source>
</evidence>
<dbReference type="Pfam" id="PF18471">
    <property type="entry name" value="Ribosomal_L27_C"/>
    <property type="match status" value="1"/>
</dbReference>
<dbReference type="SUPFAM" id="SSF110324">
    <property type="entry name" value="Ribosomal L27 protein-like"/>
    <property type="match status" value="1"/>
</dbReference>
<dbReference type="InterPro" id="IPR018261">
    <property type="entry name" value="Ribosomal_bL27_CS"/>
</dbReference>
<dbReference type="EMBL" id="OX365770">
    <property type="protein sequence ID" value="CAI4036095.1"/>
    <property type="molecule type" value="Genomic_DNA"/>
</dbReference>
<sequence length="371" mass="42897">MWNYAILDACSFSRQRSVSGVFVQVRNATKRAAGSRTSMKDSAGRRLGPKKYEGQDVSPGEIIMRQRGTKFYPGENVGIGKDHSIFALEPGVVRYYLDPFHPKRKFIGVALSRDLNLPSPHFEPTIRRFGHFELTNKRAASKEENSISRKDYLAKPDILKQLNIRESKRKELQKELSKVLQEELKLDIADIDLATLYLTRVRASLKNGFSIEDARFNSRYYLKTEERLKAKRENWTNEKLTESLSKIDSCSDLLNSSTSFNNKLKLHQYISEQEKQALKVKLLGDLEKVQHVRTKKDKNDIKALFKDACNFLTLSEEVHLRRKYLKPVFPETDSTVETKIGKKTIVSRRFDYTKNKVQIIARTKQAYLNKL</sequence>
<keyword evidence="4" id="KW-0689">Ribosomal protein</keyword>
<evidence type="ECO:0000256" key="3">
    <source>
        <dbReference type="ARBA" id="ARBA00022946"/>
    </source>
</evidence>
<accession>A0AA35IV84</accession>
<keyword evidence="3" id="KW-0809">Transit peptide</keyword>
<proteinExistence type="inferred from homology"/>
<dbReference type="Gene3D" id="2.40.50.100">
    <property type="match status" value="1"/>
</dbReference>
<evidence type="ECO:0000256" key="7">
    <source>
        <dbReference type="ARBA" id="ARBA00035267"/>
    </source>
</evidence>
<dbReference type="Proteomes" id="UP001161438">
    <property type="component" value="Chromosome 14"/>
</dbReference>
<dbReference type="InterPro" id="IPR001684">
    <property type="entry name" value="Ribosomal_bL27"/>
</dbReference>
<comment type="subcellular location">
    <subcellularLocation>
        <location evidence="1">Mitochondrion</location>
    </subcellularLocation>
</comment>
<dbReference type="Pfam" id="PF01016">
    <property type="entry name" value="Ribosomal_L27"/>
    <property type="match status" value="1"/>
</dbReference>
<keyword evidence="6" id="KW-0687">Ribonucleoprotein</keyword>
<dbReference type="PANTHER" id="PTHR15893:SF0">
    <property type="entry name" value="LARGE RIBOSOMAL SUBUNIT PROTEIN BL27M"/>
    <property type="match status" value="1"/>
</dbReference>
<feature type="domain" description="Large ribosomal subunit protein bL27m C-terminal" evidence="9">
    <location>
        <begin position="135"/>
        <end position="371"/>
    </location>
</feature>
<evidence type="ECO:0000256" key="4">
    <source>
        <dbReference type="ARBA" id="ARBA00022980"/>
    </source>
</evidence>
<dbReference type="InterPro" id="IPR041244">
    <property type="entry name" value="Ribosomal_bL27m_C"/>
</dbReference>
<evidence type="ECO:0000313" key="10">
    <source>
        <dbReference type="EMBL" id="CAI4036095.1"/>
    </source>
</evidence>
<evidence type="ECO:0000256" key="8">
    <source>
        <dbReference type="ARBA" id="ARBA00035465"/>
    </source>
</evidence>
<dbReference type="PROSITE" id="PS00831">
    <property type="entry name" value="RIBOSOMAL_L27"/>
    <property type="match status" value="1"/>
</dbReference>
<evidence type="ECO:0000256" key="1">
    <source>
        <dbReference type="ARBA" id="ARBA00004173"/>
    </source>
</evidence>
<evidence type="ECO:0000256" key="6">
    <source>
        <dbReference type="ARBA" id="ARBA00023274"/>
    </source>
</evidence>
<dbReference type="RefSeq" id="XP_056079215.1">
    <property type="nucleotide sequence ID" value="XM_056225392.1"/>
</dbReference>
<dbReference type="FunFam" id="2.40.50.100:FF:000042">
    <property type="entry name" value="50S ribosomal protein L27"/>
    <property type="match status" value="1"/>
</dbReference>
<protein>
    <recommendedName>
        <fullName evidence="7">Large ribosomal subunit protein bL27m</fullName>
    </recommendedName>
    <alternativeName>
        <fullName evidence="8">54S ribosomal protein L2, mitochondrial</fullName>
    </alternativeName>
</protein>
<dbReference type="AlphaFoldDB" id="A0AA35IV84"/>
<organism evidence="10 11">
    <name type="scientific">Saccharomyces mikatae IFO 1815</name>
    <dbReference type="NCBI Taxonomy" id="226126"/>
    <lineage>
        <taxon>Eukaryota</taxon>
        <taxon>Fungi</taxon>
        <taxon>Dikarya</taxon>
        <taxon>Ascomycota</taxon>
        <taxon>Saccharomycotina</taxon>
        <taxon>Saccharomycetes</taxon>
        <taxon>Saccharomycetales</taxon>
        <taxon>Saccharomycetaceae</taxon>
        <taxon>Saccharomyces</taxon>
    </lineage>
</organism>
<dbReference type="GeneID" id="80920983"/>